<reference evidence="4 5" key="1">
    <citation type="submission" date="2018-06" db="EMBL/GenBank/DDBJ databases">
        <title>Actinomadura craniellae sp. nov. isolated from marine sponge Craniella sp.</title>
        <authorList>
            <person name="Li L."/>
            <person name="Xu Q.H."/>
            <person name="Lin H.W."/>
            <person name="Lu Y.H."/>
        </authorList>
    </citation>
    <scope>NUCLEOTIDE SEQUENCE [LARGE SCALE GENOMIC DNA]</scope>
    <source>
        <strain evidence="4 5">LHW63021</strain>
    </source>
</reference>
<dbReference type="PANTHER" id="PTHR43353:SF5">
    <property type="entry name" value="SUCCINATE-SEMIALDEHYDE DEHYDROGENASE, MITOCHONDRIAL"/>
    <property type="match status" value="1"/>
</dbReference>
<dbReference type="AlphaFoldDB" id="A0A365HD91"/>
<dbReference type="InterPro" id="IPR015590">
    <property type="entry name" value="Aldehyde_DH_dom"/>
</dbReference>
<sequence>MRDLEISTGVRVRDGDTLYIEGKWQPADDGRTFDVTDPGTGAVIGRAADAGAAETERAIAAAGEAFAAWSRETAYRRADVLWAAHALMMERLEDLAALMTLEQGKPLKAARNEVRYAADFLSWFAEEAKRVYGGSIPSARPEQRLTVLHQPVGVVAGITPWNYPISMITRKVAPAVAAGCSIVLKPAEQTPLCAVAVFDLLAEAGLPPGVANLVTTSRPQAVGDRLLDAPTVRKLTFTGSTEVGKHLAARAAATMKRVSMELGGHAPMLVFDDADPVHAAKGAALVKFLNTGQACISPNRIFVQRSILEAFTAELVSRVERLVAGPGNRPGVSVGPLVDDAALEKVSGQVEDAVAKGARLLTGGRRLTEDGLGAGRFFAPTVLADVDESMRIYREETFGPVAAIIPFDDEDEGVRRANDTEYGLASYLYTTDLGRAARVSEALRFGIVGVNDINPTAAAAPFGGIGVSGLGREGGAQGIHEYLDVKLVGLVVP</sequence>
<dbReference type="SUPFAM" id="SSF53720">
    <property type="entry name" value="ALDH-like"/>
    <property type="match status" value="1"/>
</dbReference>
<dbReference type="GO" id="GO:0009450">
    <property type="term" value="P:gamma-aminobutyric acid catabolic process"/>
    <property type="evidence" value="ECO:0007669"/>
    <property type="project" value="TreeGrafter"/>
</dbReference>
<dbReference type="FunFam" id="3.40.309.10:FF:000004">
    <property type="entry name" value="Succinate-semialdehyde dehydrogenase I"/>
    <property type="match status" value="1"/>
</dbReference>
<dbReference type="InterPro" id="IPR016162">
    <property type="entry name" value="Ald_DH_N"/>
</dbReference>
<dbReference type="Pfam" id="PF00171">
    <property type="entry name" value="Aldedh"/>
    <property type="match status" value="1"/>
</dbReference>
<name>A0A365HD91_9ACTN</name>
<evidence type="ECO:0000313" key="5">
    <source>
        <dbReference type="Proteomes" id="UP000251891"/>
    </source>
</evidence>
<dbReference type="FunFam" id="3.40.605.10:FF:000005">
    <property type="entry name" value="Succinate-semialdehyde dehydrogenase I"/>
    <property type="match status" value="1"/>
</dbReference>
<protein>
    <submittedName>
        <fullName evidence="4">Succinate-semialdehyde dehydrogenase (NADP(+))</fullName>
    </submittedName>
</protein>
<keyword evidence="5" id="KW-1185">Reference proteome</keyword>
<evidence type="ECO:0000256" key="2">
    <source>
        <dbReference type="ARBA" id="ARBA00023002"/>
    </source>
</evidence>
<keyword evidence="2" id="KW-0560">Oxidoreductase</keyword>
<evidence type="ECO:0000259" key="3">
    <source>
        <dbReference type="Pfam" id="PF00171"/>
    </source>
</evidence>
<gene>
    <name evidence="4" type="ORF">DPM19_02265</name>
</gene>
<evidence type="ECO:0000313" key="4">
    <source>
        <dbReference type="EMBL" id="RAY17009.1"/>
    </source>
</evidence>
<dbReference type="InterPro" id="IPR050740">
    <property type="entry name" value="Aldehyde_DH_Superfamily"/>
</dbReference>
<proteinExistence type="inferred from homology"/>
<dbReference type="Proteomes" id="UP000251891">
    <property type="component" value="Unassembled WGS sequence"/>
</dbReference>
<dbReference type="PANTHER" id="PTHR43353">
    <property type="entry name" value="SUCCINATE-SEMIALDEHYDE DEHYDROGENASE, MITOCHONDRIAL"/>
    <property type="match status" value="1"/>
</dbReference>
<comment type="similarity">
    <text evidence="1">Belongs to the aldehyde dehydrogenase family.</text>
</comment>
<feature type="domain" description="Aldehyde dehydrogenase" evidence="3">
    <location>
        <begin position="24"/>
        <end position="488"/>
    </location>
</feature>
<dbReference type="Gene3D" id="3.40.605.10">
    <property type="entry name" value="Aldehyde Dehydrogenase, Chain A, domain 1"/>
    <property type="match status" value="1"/>
</dbReference>
<dbReference type="Gene3D" id="3.40.309.10">
    <property type="entry name" value="Aldehyde Dehydrogenase, Chain A, domain 2"/>
    <property type="match status" value="1"/>
</dbReference>
<dbReference type="CDD" id="cd07103">
    <property type="entry name" value="ALDH_F5_SSADH_GabD"/>
    <property type="match status" value="1"/>
</dbReference>
<evidence type="ECO:0000256" key="1">
    <source>
        <dbReference type="ARBA" id="ARBA00009986"/>
    </source>
</evidence>
<accession>A0A365HD91</accession>
<dbReference type="OrthoDB" id="6882680at2"/>
<dbReference type="EMBL" id="QLYX01000001">
    <property type="protein sequence ID" value="RAY17009.1"/>
    <property type="molecule type" value="Genomic_DNA"/>
</dbReference>
<dbReference type="GO" id="GO:0004777">
    <property type="term" value="F:succinate-semialdehyde dehydrogenase (NAD+) activity"/>
    <property type="evidence" value="ECO:0007669"/>
    <property type="project" value="TreeGrafter"/>
</dbReference>
<comment type="caution">
    <text evidence="4">The sequence shown here is derived from an EMBL/GenBank/DDBJ whole genome shotgun (WGS) entry which is preliminary data.</text>
</comment>
<dbReference type="InterPro" id="IPR016163">
    <property type="entry name" value="Ald_DH_C"/>
</dbReference>
<organism evidence="4 5">
    <name type="scientific">Actinomadura craniellae</name>
    <dbReference type="NCBI Taxonomy" id="2231787"/>
    <lineage>
        <taxon>Bacteria</taxon>
        <taxon>Bacillati</taxon>
        <taxon>Actinomycetota</taxon>
        <taxon>Actinomycetes</taxon>
        <taxon>Streptosporangiales</taxon>
        <taxon>Thermomonosporaceae</taxon>
        <taxon>Actinomadura</taxon>
    </lineage>
</organism>
<dbReference type="InterPro" id="IPR016161">
    <property type="entry name" value="Ald_DH/histidinol_DH"/>
</dbReference>